<keyword evidence="1" id="KW-0732">Signal</keyword>
<name>A0A2H3BQX4_9AGAR</name>
<sequence length="81" mass="9111">MIQFTTFLMLFLQFHHTVTTAQDGQHDSLLETLNNDLHHDAIHDFPYAVSWSRSRSGGISFPCWPVESFPGSGPSNNSVFS</sequence>
<accession>A0A2H3BQX4</accession>
<feature type="signal peptide" evidence="1">
    <location>
        <begin position="1"/>
        <end position="21"/>
    </location>
</feature>
<evidence type="ECO:0000313" key="3">
    <source>
        <dbReference type="Proteomes" id="UP000218334"/>
    </source>
</evidence>
<keyword evidence="3" id="KW-1185">Reference proteome</keyword>
<dbReference type="AlphaFoldDB" id="A0A2H3BQX4"/>
<evidence type="ECO:0000256" key="1">
    <source>
        <dbReference type="SAM" id="SignalP"/>
    </source>
</evidence>
<evidence type="ECO:0000313" key="2">
    <source>
        <dbReference type="EMBL" id="PBK69362.1"/>
    </source>
</evidence>
<gene>
    <name evidence="2" type="ORF">ARMSODRAFT_956962</name>
</gene>
<feature type="chain" id="PRO_5013628507" evidence="1">
    <location>
        <begin position="22"/>
        <end position="81"/>
    </location>
</feature>
<dbReference type="Proteomes" id="UP000218334">
    <property type="component" value="Unassembled WGS sequence"/>
</dbReference>
<proteinExistence type="predicted"/>
<reference evidence="3" key="1">
    <citation type="journal article" date="2017" name="Nat. Ecol. Evol.">
        <title>Genome expansion and lineage-specific genetic innovations in the forest pathogenic fungi Armillaria.</title>
        <authorList>
            <person name="Sipos G."/>
            <person name="Prasanna A.N."/>
            <person name="Walter M.C."/>
            <person name="O'Connor E."/>
            <person name="Balint B."/>
            <person name="Krizsan K."/>
            <person name="Kiss B."/>
            <person name="Hess J."/>
            <person name="Varga T."/>
            <person name="Slot J."/>
            <person name="Riley R."/>
            <person name="Boka B."/>
            <person name="Rigling D."/>
            <person name="Barry K."/>
            <person name="Lee J."/>
            <person name="Mihaltcheva S."/>
            <person name="LaButti K."/>
            <person name="Lipzen A."/>
            <person name="Waldron R."/>
            <person name="Moloney N.M."/>
            <person name="Sperisen C."/>
            <person name="Kredics L."/>
            <person name="Vagvoelgyi C."/>
            <person name="Patrignani A."/>
            <person name="Fitzpatrick D."/>
            <person name="Nagy I."/>
            <person name="Doyle S."/>
            <person name="Anderson J.B."/>
            <person name="Grigoriev I.V."/>
            <person name="Gueldener U."/>
            <person name="Muensterkoetter M."/>
            <person name="Nagy L.G."/>
        </authorList>
    </citation>
    <scope>NUCLEOTIDE SEQUENCE [LARGE SCALE GENOMIC DNA]</scope>
    <source>
        <strain evidence="3">28-4</strain>
    </source>
</reference>
<organism evidence="2 3">
    <name type="scientific">Armillaria solidipes</name>
    <dbReference type="NCBI Taxonomy" id="1076256"/>
    <lineage>
        <taxon>Eukaryota</taxon>
        <taxon>Fungi</taxon>
        <taxon>Dikarya</taxon>
        <taxon>Basidiomycota</taxon>
        <taxon>Agaricomycotina</taxon>
        <taxon>Agaricomycetes</taxon>
        <taxon>Agaricomycetidae</taxon>
        <taxon>Agaricales</taxon>
        <taxon>Marasmiineae</taxon>
        <taxon>Physalacriaceae</taxon>
        <taxon>Armillaria</taxon>
    </lineage>
</organism>
<protein>
    <submittedName>
        <fullName evidence="2">Uncharacterized protein</fullName>
    </submittedName>
</protein>
<dbReference type="EMBL" id="KZ293429">
    <property type="protein sequence ID" value="PBK69362.1"/>
    <property type="molecule type" value="Genomic_DNA"/>
</dbReference>